<dbReference type="Proteomes" id="UP001165083">
    <property type="component" value="Unassembled WGS sequence"/>
</dbReference>
<organism evidence="1 2">
    <name type="scientific">Phytophthora lilii</name>
    <dbReference type="NCBI Taxonomy" id="2077276"/>
    <lineage>
        <taxon>Eukaryota</taxon>
        <taxon>Sar</taxon>
        <taxon>Stramenopiles</taxon>
        <taxon>Oomycota</taxon>
        <taxon>Peronosporomycetes</taxon>
        <taxon>Peronosporales</taxon>
        <taxon>Peronosporaceae</taxon>
        <taxon>Phytophthora</taxon>
    </lineage>
</organism>
<evidence type="ECO:0000313" key="1">
    <source>
        <dbReference type="EMBL" id="GMF09197.1"/>
    </source>
</evidence>
<accession>A0A9W6TAU1</accession>
<proteinExistence type="predicted"/>
<comment type="caution">
    <text evidence="1">The sequence shown here is derived from an EMBL/GenBank/DDBJ whole genome shotgun (WGS) entry which is preliminary data.</text>
</comment>
<dbReference type="InterPro" id="IPR051733">
    <property type="entry name" value="WD_repeat_DCAF13/WDSOF1"/>
</dbReference>
<dbReference type="OrthoDB" id="10249065at2759"/>
<dbReference type="SUPFAM" id="SSF117289">
    <property type="entry name" value="Nucleoporin domain"/>
    <property type="match status" value="1"/>
</dbReference>
<dbReference type="GO" id="GO:0000462">
    <property type="term" value="P:maturation of SSU-rRNA from tricistronic rRNA transcript (SSU-rRNA, 5.8S rRNA, LSU-rRNA)"/>
    <property type="evidence" value="ECO:0007669"/>
    <property type="project" value="TreeGrafter"/>
</dbReference>
<dbReference type="Gene3D" id="2.130.10.10">
    <property type="entry name" value="YVTN repeat-like/Quinoprotein amine dehydrogenase"/>
    <property type="match status" value="1"/>
</dbReference>
<reference evidence="1" key="1">
    <citation type="submission" date="2023-04" db="EMBL/GenBank/DDBJ databases">
        <title>Phytophthora lilii NBRC 32176.</title>
        <authorList>
            <person name="Ichikawa N."/>
            <person name="Sato H."/>
            <person name="Tonouchi N."/>
        </authorList>
    </citation>
    <scope>NUCLEOTIDE SEQUENCE</scope>
    <source>
        <strain evidence="1">NBRC 32176</strain>
    </source>
</reference>
<dbReference type="GO" id="GO:0032040">
    <property type="term" value="C:small-subunit processome"/>
    <property type="evidence" value="ECO:0007669"/>
    <property type="project" value="TreeGrafter"/>
</dbReference>
<dbReference type="EMBL" id="BSXW01000007">
    <property type="protein sequence ID" value="GMF09197.1"/>
    <property type="molecule type" value="Genomic_DNA"/>
</dbReference>
<dbReference type="InterPro" id="IPR015943">
    <property type="entry name" value="WD40/YVTN_repeat-like_dom_sf"/>
</dbReference>
<dbReference type="PANTHER" id="PTHR22851:SF0">
    <property type="entry name" value="DDB1- AND CUL4-ASSOCIATED FACTOR 13"/>
    <property type="match status" value="1"/>
</dbReference>
<dbReference type="AlphaFoldDB" id="A0A9W6TAU1"/>
<sequence>MFATCGSKVQVWDPSRSTPTHEFAWGADSINSVHFNPAEASLLASTGSDRNITLRKSLASAMAALFDARRGFSEGANGGASRAGSLQANEDHNLYTFDMRKMKRAMMVHKDHVSAVYVTLCHAP</sequence>
<evidence type="ECO:0000313" key="2">
    <source>
        <dbReference type="Proteomes" id="UP001165083"/>
    </source>
</evidence>
<name>A0A9W6TAU1_9STRA</name>
<dbReference type="PANTHER" id="PTHR22851">
    <property type="entry name" value="U3 SMALL NUCLEOLAR RNA U3 SNORNA ASSOCIATED PROTEIN"/>
    <property type="match status" value="1"/>
</dbReference>
<gene>
    <name evidence="1" type="ORF">Plil01_000012000</name>
</gene>
<protein>
    <submittedName>
        <fullName evidence="1">Unnamed protein product</fullName>
    </submittedName>
</protein>
<keyword evidence="2" id="KW-1185">Reference proteome</keyword>